<dbReference type="Proteomes" id="UP000593966">
    <property type="component" value="Chromosome"/>
</dbReference>
<evidence type="ECO:0000259" key="2">
    <source>
        <dbReference type="Pfam" id="PF01757"/>
    </source>
</evidence>
<keyword evidence="3" id="KW-0808">Transferase</keyword>
<keyword evidence="1" id="KW-0472">Membrane</keyword>
<name>A0A7S6VYV4_9GAMM</name>
<feature type="transmembrane region" description="Helical" evidence="1">
    <location>
        <begin position="36"/>
        <end position="57"/>
    </location>
</feature>
<feature type="transmembrane region" description="Helical" evidence="1">
    <location>
        <begin position="184"/>
        <end position="204"/>
    </location>
</feature>
<keyword evidence="1" id="KW-0812">Transmembrane</keyword>
<dbReference type="GO" id="GO:0016747">
    <property type="term" value="F:acyltransferase activity, transferring groups other than amino-acyl groups"/>
    <property type="evidence" value="ECO:0007669"/>
    <property type="project" value="InterPro"/>
</dbReference>
<protein>
    <submittedName>
        <fullName evidence="3">Acyltransferase family protein</fullName>
    </submittedName>
</protein>
<feature type="transmembrane region" description="Helical" evidence="1">
    <location>
        <begin position="224"/>
        <end position="248"/>
    </location>
</feature>
<dbReference type="InterPro" id="IPR002656">
    <property type="entry name" value="Acyl_transf_3_dom"/>
</dbReference>
<keyword evidence="1" id="KW-1133">Transmembrane helix</keyword>
<dbReference type="RefSeq" id="WP_180045488.1">
    <property type="nucleotide sequence ID" value="NZ_CP048659.1"/>
</dbReference>
<dbReference type="InterPro" id="IPR052734">
    <property type="entry name" value="Nod_factor_acetyltransferase"/>
</dbReference>
<evidence type="ECO:0000313" key="3">
    <source>
        <dbReference type="EMBL" id="QOW47358.1"/>
    </source>
</evidence>
<dbReference type="PANTHER" id="PTHR37312">
    <property type="entry name" value="MEMBRANE-BOUND ACYLTRANSFERASE YKRP-RELATED"/>
    <property type="match status" value="1"/>
</dbReference>
<organism evidence="3 4">
    <name type="scientific">Acinetobacter piscicola</name>
    <dbReference type="NCBI Taxonomy" id="2006115"/>
    <lineage>
        <taxon>Bacteria</taxon>
        <taxon>Pseudomonadati</taxon>
        <taxon>Pseudomonadota</taxon>
        <taxon>Gammaproteobacteria</taxon>
        <taxon>Moraxellales</taxon>
        <taxon>Moraxellaceae</taxon>
        <taxon>Acinetobacter</taxon>
    </lineage>
</organism>
<feature type="transmembrane region" description="Helical" evidence="1">
    <location>
        <begin position="103"/>
        <end position="121"/>
    </location>
</feature>
<feature type="transmembrane region" description="Helical" evidence="1">
    <location>
        <begin position="151"/>
        <end position="172"/>
    </location>
</feature>
<sequence>MRNHFLDTHKAILIFLVVLGHYIERMIGWHNPISHTLLATIYLIHMPAFIFVSGILYKDHNWLKNIVFFLSLYLPFQLLFIAFDGLWSGQFHWNWNVLIKPYWVLWYLLGMMVWTVLTHFLIKTSNQFALFVCLLLSIIVGLSPWNNYLYSVGRIFVFFPFFIFGVLYGKVIIAKIQHSMSAKWWGVICLLIYAALMYFSQINQYWLYGSLSYTQLKVSIFDGIFIRTLCLMLSAVGVVALLSVTQFFQGKWLQLGTYTLPVYLLHGFVVIAISRLYSLDLNIFMEIAMCMALSVLTSWILQQSVFDQVLRKISLWLVKPTEKFMHIQNKK</sequence>
<evidence type="ECO:0000256" key="1">
    <source>
        <dbReference type="SAM" id="Phobius"/>
    </source>
</evidence>
<reference evidence="3 4" key="1">
    <citation type="submission" date="2020-02" db="EMBL/GenBank/DDBJ databases">
        <title>Tigecycline-resistant Acinetobacter species from pigs and migratory birds.</title>
        <authorList>
            <person name="Chen C."/>
            <person name="Sun J."/>
            <person name="Liao X.-P."/>
            <person name="Liu Y.-H."/>
        </authorList>
    </citation>
    <scope>NUCLEOTIDE SEQUENCE [LARGE SCALE GENOMIC DNA]</scope>
    <source>
        <strain evidence="3 4">YH12207_T</strain>
    </source>
</reference>
<proteinExistence type="predicted"/>
<gene>
    <name evidence="3" type="ORF">G0028_16520</name>
</gene>
<feature type="transmembrane region" description="Helical" evidence="1">
    <location>
        <begin position="283"/>
        <end position="301"/>
    </location>
</feature>
<feature type="domain" description="Acyltransferase 3" evidence="2">
    <location>
        <begin position="3"/>
        <end position="301"/>
    </location>
</feature>
<keyword evidence="4" id="KW-1185">Reference proteome</keyword>
<dbReference type="PANTHER" id="PTHR37312:SF1">
    <property type="entry name" value="MEMBRANE-BOUND ACYLTRANSFERASE YKRP-RELATED"/>
    <property type="match status" value="1"/>
</dbReference>
<dbReference type="EMBL" id="CP048659">
    <property type="protein sequence ID" value="QOW47358.1"/>
    <property type="molecule type" value="Genomic_DNA"/>
</dbReference>
<evidence type="ECO:0000313" key="4">
    <source>
        <dbReference type="Proteomes" id="UP000593966"/>
    </source>
</evidence>
<feature type="transmembrane region" description="Helical" evidence="1">
    <location>
        <begin position="12"/>
        <end position="30"/>
    </location>
</feature>
<dbReference type="AlphaFoldDB" id="A0A7S6VYV4"/>
<keyword evidence="3" id="KW-0012">Acyltransferase</keyword>
<feature type="transmembrane region" description="Helical" evidence="1">
    <location>
        <begin position="260"/>
        <end position="277"/>
    </location>
</feature>
<accession>A0A7S6VYV4</accession>
<dbReference type="Pfam" id="PF01757">
    <property type="entry name" value="Acyl_transf_3"/>
    <property type="match status" value="1"/>
</dbReference>
<feature type="transmembrane region" description="Helical" evidence="1">
    <location>
        <begin position="66"/>
        <end position="83"/>
    </location>
</feature>
<feature type="transmembrane region" description="Helical" evidence="1">
    <location>
        <begin position="128"/>
        <end position="145"/>
    </location>
</feature>